<evidence type="ECO:0000256" key="2">
    <source>
        <dbReference type="SAM" id="MobiDB-lite"/>
    </source>
</evidence>
<name>A0A315UWY1_GAMAF</name>
<gene>
    <name evidence="3" type="ORF">CCH79_00009106</name>
</gene>
<protein>
    <submittedName>
        <fullName evidence="3">Uncharacterized protein</fullName>
    </submittedName>
</protein>
<dbReference type="PANTHER" id="PTHR34256:SF1">
    <property type="entry name" value="UPF0561 PROTEIN C2ORF68"/>
    <property type="match status" value="1"/>
</dbReference>
<keyword evidence="4" id="KW-1185">Reference proteome</keyword>
<evidence type="ECO:0000313" key="4">
    <source>
        <dbReference type="Proteomes" id="UP000250572"/>
    </source>
</evidence>
<feature type="region of interest" description="Disordered" evidence="2">
    <location>
        <begin position="48"/>
        <end position="93"/>
    </location>
</feature>
<dbReference type="AntiFam" id="ANF00232">
    <property type="entry name" value="Shadow ORF (opposite metK)"/>
</dbReference>
<feature type="compositionally biased region" description="Basic residues" evidence="2">
    <location>
        <begin position="51"/>
        <end position="63"/>
    </location>
</feature>
<dbReference type="STRING" id="33528.ENSGAFP00000027248"/>
<dbReference type="EMBL" id="NHOQ01002573">
    <property type="protein sequence ID" value="PWA15926.1"/>
    <property type="molecule type" value="Genomic_DNA"/>
</dbReference>
<dbReference type="PANTHER" id="PTHR34256">
    <property type="entry name" value="UPF0561 PROTEIN C2ORF68"/>
    <property type="match status" value="1"/>
</dbReference>
<evidence type="ECO:0000313" key="3">
    <source>
        <dbReference type="EMBL" id="PWA15926.1"/>
    </source>
</evidence>
<sequence>MDILRDEGVHELKYKPGGRLDMNHGFLHHIRRNQIARDDYDKEVKQAKELQRRRHTTTPRKPRRPDIQVYHPRQRQPETGVDPDEWNESGSSTETEIHKTELFWLDYQEDSGVITSFLVHKEDKPEKVVERVSEKNVLDAAMRAALEVRIRKEIEKRQDNRPRNCCLMKPQRLILPDNDSGTKHSSAQFSLYQGLGHPACSVGSRAVHLCVILPGEGATTMGSPAAI</sequence>
<reference evidence="3 4" key="1">
    <citation type="journal article" date="2018" name="G3 (Bethesda)">
        <title>A High-Quality Reference Genome for the Invasive Mosquitofish Gambusia affinis Using a Chicago Library.</title>
        <authorList>
            <person name="Hoffberg S.L."/>
            <person name="Troendle N.J."/>
            <person name="Glenn T.C."/>
            <person name="Mahmud O."/>
            <person name="Louha S."/>
            <person name="Chalopin D."/>
            <person name="Bennetzen J.L."/>
            <person name="Mauricio R."/>
        </authorList>
    </citation>
    <scope>NUCLEOTIDE SEQUENCE [LARGE SCALE GENOMIC DNA]</scope>
    <source>
        <strain evidence="3">NE01/NJP1002.9</strain>
        <tissue evidence="3">Muscle</tissue>
    </source>
</reference>
<organism evidence="3 4">
    <name type="scientific">Gambusia affinis</name>
    <name type="common">Western mosquitofish</name>
    <name type="synonym">Heterandria affinis</name>
    <dbReference type="NCBI Taxonomy" id="33528"/>
    <lineage>
        <taxon>Eukaryota</taxon>
        <taxon>Metazoa</taxon>
        <taxon>Chordata</taxon>
        <taxon>Craniata</taxon>
        <taxon>Vertebrata</taxon>
        <taxon>Euteleostomi</taxon>
        <taxon>Actinopterygii</taxon>
        <taxon>Neopterygii</taxon>
        <taxon>Teleostei</taxon>
        <taxon>Neoteleostei</taxon>
        <taxon>Acanthomorphata</taxon>
        <taxon>Ovalentaria</taxon>
        <taxon>Atherinomorphae</taxon>
        <taxon>Cyprinodontiformes</taxon>
        <taxon>Poeciliidae</taxon>
        <taxon>Poeciliinae</taxon>
        <taxon>Gambusia</taxon>
    </lineage>
</organism>
<feature type="non-terminal residue" evidence="3">
    <location>
        <position position="227"/>
    </location>
</feature>
<dbReference type="AlphaFoldDB" id="A0A315UWY1"/>
<dbReference type="Pfam" id="PF10573">
    <property type="entry name" value="UPF0561"/>
    <property type="match status" value="1"/>
</dbReference>
<dbReference type="InterPro" id="IPR018888">
    <property type="entry name" value="UPF0561"/>
</dbReference>
<comment type="similarity">
    <text evidence="1">Belongs to the UPF0561 family.</text>
</comment>
<evidence type="ECO:0000256" key="1">
    <source>
        <dbReference type="ARBA" id="ARBA00006905"/>
    </source>
</evidence>
<proteinExistence type="inferred from homology"/>
<dbReference type="Proteomes" id="UP000250572">
    <property type="component" value="Unassembled WGS sequence"/>
</dbReference>
<comment type="caution">
    <text evidence="3">The sequence shown here is derived from an EMBL/GenBank/DDBJ whole genome shotgun (WGS) entry which is preliminary data.</text>
</comment>
<accession>A0A315UWY1</accession>